<keyword evidence="3" id="KW-1185">Reference proteome</keyword>
<evidence type="ECO:0000313" key="3">
    <source>
        <dbReference type="Proteomes" id="UP001163064"/>
    </source>
</evidence>
<keyword evidence="1" id="KW-0812">Transmembrane</keyword>
<comment type="caution">
    <text evidence="2">The sequence shown here is derived from an EMBL/GenBank/DDBJ whole genome shotgun (WGS) entry which is preliminary data.</text>
</comment>
<reference evidence="2" key="1">
    <citation type="submission" date="2022-10" db="EMBL/GenBank/DDBJ databases">
        <title>Streptomyces beihaiensis sp. nov., a chitin degrading actinobacterium, isolated from shrimp pond soil.</title>
        <authorList>
            <person name="Xie J."/>
            <person name="Shen N."/>
        </authorList>
    </citation>
    <scope>NUCLEOTIDE SEQUENCE</scope>
    <source>
        <strain evidence="2">GXMU-J5</strain>
    </source>
</reference>
<accession>A0ABT3TMP1</accession>
<dbReference type="Proteomes" id="UP001163064">
    <property type="component" value="Unassembled WGS sequence"/>
</dbReference>
<dbReference type="InterPro" id="IPR025325">
    <property type="entry name" value="DUF4231"/>
</dbReference>
<keyword evidence="1" id="KW-1133">Transmembrane helix</keyword>
<protein>
    <submittedName>
        <fullName evidence="2">DUF4231 domain-containing protein</fullName>
    </submittedName>
</protein>
<gene>
    <name evidence="2" type="ORF">OFY01_00490</name>
</gene>
<dbReference type="Pfam" id="PF14015">
    <property type="entry name" value="DUF4231"/>
    <property type="match status" value="1"/>
</dbReference>
<sequence length="155" mass="16244">MQPPPAAHLISDFWAQQASWSKAANRQKRSIGRVRAAALLSGVLSAVLGAAAAQAGSAHAGTAAWCAFGAAIAAGAVPLLNGQVGRRRIQDWTRLRSVSEAFKAEIYTYLAKAGPRRSPAFFRKSRSDRSMAASSATATTATSGTSLLTTTLHYI</sequence>
<name>A0ABT3TMP1_9ACTN</name>
<organism evidence="2 3">
    <name type="scientific">Streptomyces beihaiensis</name>
    <dbReference type="NCBI Taxonomy" id="2984495"/>
    <lineage>
        <taxon>Bacteria</taxon>
        <taxon>Bacillati</taxon>
        <taxon>Actinomycetota</taxon>
        <taxon>Actinomycetes</taxon>
        <taxon>Kitasatosporales</taxon>
        <taxon>Streptomycetaceae</taxon>
        <taxon>Streptomyces</taxon>
    </lineage>
</organism>
<keyword evidence="1" id="KW-0472">Membrane</keyword>
<dbReference type="EMBL" id="JAPHNL010000001">
    <property type="protein sequence ID" value="MCX3058271.1"/>
    <property type="molecule type" value="Genomic_DNA"/>
</dbReference>
<feature type="transmembrane region" description="Helical" evidence="1">
    <location>
        <begin position="62"/>
        <end position="80"/>
    </location>
</feature>
<feature type="transmembrane region" description="Helical" evidence="1">
    <location>
        <begin position="36"/>
        <end position="56"/>
    </location>
</feature>
<dbReference type="RefSeq" id="WP_266595139.1">
    <property type="nucleotide sequence ID" value="NZ_JAPHNL010000001.1"/>
</dbReference>
<evidence type="ECO:0000313" key="2">
    <source>
        <dbReference type="EMBL" id="MCX3058271.1"/>
    </source>
</evidence>
<proteinExistence type="predicted"/>
<evidence type="ECO:0000256" key="1">
    <source>
        <dbReference type="SAM" id="Phobius"/>
    </source>
</evidence>